<evidence type="ECO:0000313" key="1">
    <source>
        <dbReference type="EMBL" id="QHB34608.1"/>
    </source>
</evidence>
<gene>
    <name evidence="1" type="ORF">F0T03_03775</name>
</gene>
<proteinExistence type="predicted"/>
<sequence length="311" mass="35210">MHRFDQNSVTALSGYSVSMNTDTQNWHSKNNTQAAERKNEIAKALESKNITIQPKNGTLENDNDITFYLSKEKGNYRSEISNFRPIKIDAKSTYSFDFKPVSLPKSLVLFQVRELHGSMKKLGGDRPSFSLHIQQNGMLVATTNTVNENAVTTESNTKTYQNENALLKKIELGQYHHVTIEIIMHRDYPSIKVSIDNEMIYQRNTDFGALDSMTFYNKLGVYVPQQRRTEGLNDSEVSFDNIKETHYQYTSPEITDENNICLTVLKNDNSLPDAIATFEANQNNLINGELSGIGKFLVIFATPSLISSPIF</sequence>
<dbReference type="Gene3D" id="2.60.120.200">
    <property type="match status" value="1"/>
</dbReference>
<accession>A0A857F561</accession>
<name>A0A857F561_9GAMM</name>
<keyword evidence="2" id="KW-1185">Reference proteome</keyword>
<protein>
    <submittedName>
        <fullName evidence="1">Uncharacterized protein</fullName>
    </submittedName>
</protein>
<dbReference type="AlphaFoldDB" id="A0A857F561"/>
<dbReference type="Proteomes" id="UP000464402">
    <property type="component" value="Chromosome"/>
</dbReference>
<dbReference type="EMBL" id="CP043727">
    <property type="protein sequence ID" value="QHB34608.1"/>
    <property type="molecule type" value="Genomic_DNA"/>
</dbReference>
<dbReference type="KEGG" id="yca:F0T03_03775"/>
<organism evidence="1 2">
    <name type="scientific">Yersinia canariae</name>
    <dbReference type="NCBI Taxonomy" id="2607663"/>
    <lineage>
        <taxon>Bacteria</taxon>
        <taxon>Pseudomonadati</taxon>
        <taxon>Pseudomonadota</taxon>
        <taxon>Gammaproteobacteria</taxon>
        <taxon>Enterobacterales</taxon>
        <taxon>Yersiniaceae</taxon>
        <taxon>Yersinia</taxon>
    </lineage>
</organism>
<reference evidence="2" key="1">
    <citation type="submission" date="2019-09" db="EMBL/GenBank/DDBJ databases">
        <title>Yersinia canariae sp. nov., isolated from a human yersiniosis case.</title>
        <authorList>
            <person name="Nguyen S.V."/>
            <person name="Greig D."/>
            <person name="Hurley D."/>
            <person name="Cao Y."/>
            <person name="McCabe E."/>
            <person name="Mitchell M."/>
            <person name="Jenkins C."/>
            <person name="Fanning S."/>
        </authorList>
    </citation>
    <scope>NUCLEOTIDE SEQUENCE [LARGE SCALE GENOMIC DNA]</scope>
    <source>
        <strain evidence="2">NCTC 14382</strain>
    </source>
</reference>
<evidence type="ECO:0000313" key="2">
    <source>
        <dbReference type="Proteomes" id="UP000464402"/>
    </source>
</evidence>